<dbReference type="RefSeq" id="XP_001839573.1">
    <property type="nucleotide sequence ID" value="XM_001839521.1"/>
</dbReference>
<evidence type="ECO:0000256" key="2">
    <source>
        <dbReference type="SAM" id="SignalP"/>
    </source>
</evidence>
<protein>
    <submittedName>
        <fullName evidence="3">Uncharacterized protein</fullName>
    </submittedName>
</protein>
<dbReference type="KEGG" id="cci:CC1G_12036"/>
<dbReference type="GeneID" id="6016191"/>
<feature type="chain" id="PRO_5002726807" evidence="2">
    <location>
        <begin position="32"/>
        <end position="255"/>
    </location>
</feature>
<name>A8P8H9_COPC7</name>
<dbReference type="VEuPathDB" id="FungiDB:CC1G_12036"/>
<accession>A8P8H9</accession>
<sequence>MHSVLLSFLNALPFLLSILTTLPILTTPAQAAFTAPISRNGDYIEPNAEGTFCYYPKALDPTSIDIACLGDPKGDFARVMEVHLNETTTINYFSASLERLGGPEWPVALGEGRKIYLCVSGRAGDYTYQTMCTTVGRDNSLGNGGPSPYCKREVGQRRVTDGCYIPNQPVPSFVAATSTRRPAIVTVTREVEGEDGRTSLVTSLSRSGALPGASQSSQTVEDGGSAITSHLNKLAILISKLSERHTSTYVPDNTL</sequence>
<organism evidence="3 4">
    <name type="scientific">Coprinopsis cinerea (strain Okayama-7 / 130 / ATCC MYA-4618 / FGSC 9003)</name>
    <name type="common">Inky cap fungus</name>
    <name type="synonym">Hormographiella aspergillata</name>
    <dbReference type="NCBI Taxonomy" id="240176"/>
    <lineage>
        <taxon>Eukaryota</taxon>
        <taxon>Fungi</taxon>
        <taxon>Dikarya</taxon>
        <taxon>Basidiomycota</taxon>
        <taxon>Agaricomycotina</taxon>
        <taxon>Agaricomycetes</taxon>
        <taxon>Agaricomycetidae</taxon>
        <taxon>Agaricales</taxon>
        <taxon>Agaricineae</taxon>
        <taxon>Psathyrellaceae</taxon>
        <taxon>Coprinopsis</taxon>
    </lineage>
</organism>
<dbReference type="OrthoDB" id="2966769at2759"/>
<keyword evidence="4" id="KW-1185">Reference proteome</keyword>
<gene>
    <name evidence="3" type="ORF">CC1G_12036</name>
</gene>
<evidence type="ECO:0000313" key="4">
    <source>
        <dbReference type="Proteomes" id="UP000001861"/>
    </source>
</evidence>
<dbReference type="EMBL" id="AACS02000011">
    <property type="protein sequence ID" value="EAU82248.1"/>
    <property type="molecule type" value="Genomic_DNA"/>
</dbReference>
<feature type="compositionally biased region" description="Polar residues" evidence="1">
    <location>
        <begin position="213"/>
        <end position="223"/>
    </location>
</feature>
<evidence type="ECO:0000313" key="3">
    <source>
        <dbReference type="EMBL" id="EAU82248.1"/>
    </source>
</evidence>
<feature type="region of interest" description="Disordered" evidence="1">
    <location>
        <begin position="204"/>
        <end position="223"/>
    </location>
</feature>
<comment type="caution">
    <text evidence="3">The sequence shown here is derived from an EMBL/GenBank/DDBJ whole genome shotgun (WGS) entry which is preliminary data.</text>
</comment>
<feature type="signal peptide" evidence="2">
    <location>
        <begin position="1"/>
        <end position="31"/>
    </location>
</feature>
<reference evidence="3 4" key="1">
    <citation type="journal article" date="2010" name="Proc. Natl. Acad. Sci. U.S.A.">
        <title>Insights into evolution of multicellular fungi from the assembled chromosomes of the mushroom Coprinopsis cinerea (Coprinus cinereus).</title>
        <authorList>
            <person name="Stajich J.E."/>
            <person name="Wilke S.K."/>
            <person name="Ahren D."/>
            <person name="Au C.H."/>
            <person name="Birren B.W."/>
            <person name="Borodovsky M."/>
            <person name="Burns C."/>
            <person name="Canback B."/>
            <person name="Casselton L.A."/>
            <person name="Cheng C.K."/>
            <person name="Deng J."/>
            <person name="Dietrich F.S."/>
            <person name="Fargo D.C."/>
            <person name="Farman M.L."/>
            <person name="Gathman A.C."/>
            <person name="Goldberg J."/>
            <person name="Guigo R."/>
            <person name="Hoegger P.J."/>
            <person name="Hooker J.B."/>
            <person name="Huggins A."/>
            <person name="James T.Y."/>
            <person name="Kamada T."/>
            <person name="Kilaru S."/>
            <person name="Kodira C."/>
            <person name="Kues U."/>
            <person name="Kupfer D."/>
            <person name="Kwan H.S."/>
            <person name="Lomsadze A."/>
            <person name="Li W."/>
            <person name="Lilly W.W."/>
            <person name="Ma L.J."/>
            <person name="Mackey A.J."/>
            <person name="Manning G."/>
            <person name="Martin F."/>
            <person name="Muraguchi H."/>
            <person name="Natvig D.O."/>
            <person name="Palmerini H."/>
            <person name="Ramesh M.A."/>
            <person name="Rehmeyer C.J."/>
            <person name="Roe B.A."/>
            <person name="Shenoy N."/>
            <person name="Stanke M."/>
            <person name="Ter-Hovhannisyan V."/>
            <person name="Tunlid A."/>
            <person name="Velagapudi R."/>
            <person name="Vision T.J."/>
            <person name="Zeng Q."/>
            <person name="Zolan M.E."/>
            <person name="Pukkila P.J."/>
        </authorList>
    </citation>
    <scope>NUCLEOTIDE SEQUENCE [LARGE SCALE GENOMIC DNA]</scope>
    <source>
        <strain evidence="4">Okayama-7 / 130 / ATCC MYA-4618 / FGSC 9003</strain>
    </source>
</reference>
<evidence type="ECO:0000256" key="1">
    <source>
        <dbReference type="SAM" id="MobiDB-lite"/>
    </source>
</evidence>
<proteinExistence type="predicted"/>
<dbReference type="InParanoid" id="A8P8H9"/>
<dbReference type="Proteomes" id="UP000001861">
    <property type="component" value="Unassembled WGS sequence"/>
</dbReference>
<dbReference type="AlphaFoldDB" id="A8P8H9"/>
<keyword evidence="2" id="KW-0732">Signal</keyword>